<feature type="signal peptide" evidence="1">
    <location>
        <begin position="1"/>
        <end position="19"/>
    </location>
</feature>
<dbReference type="OMA" id="ANWSSKC"/>
<dbReference type="Proteomes" id="UP000015100">
    <property type="component" value="Unassembled WGS sequence"/>
</dbReference>
<keyword evidence="3" id="KW-1185">Reference proteome</keyword>
<dbReference type="HOGENOM" id="CLU_1695398_0_0_1"/>
<gene>
    <name evidence="2" type="ORF">H072_420</name>
</gene>
<evidence type="ECO:0000256" key="1">
    <source>
        <dbReference type="SAM" id="SignalP"/>
    </source>
</evidence>
<dbReference type="AlphaFoldDB" id="S8ARI7"/>
<keyword evidence="1" id="KW-0732">Signal</keyword>
<evidence type="ECO:0000313" key="2">
    <source>
        <dbReference type="EMBL" id="EPS45595.1"/>
    </source>
</evidence>
<protein>
    <submittedName>
        <fullName evidence="2">Uncharacterized protein</fullName>
    </submittedName>
</protein>
<proteinExistence type="predicted"/>
<evidence type="ECO:0000313" key="3">
    <source>
        <dbReference type="Proteomes" id="UP000015100"/>
    </source>
</evidence>
<comment type="caution">
    <text evidence="2">The sequence shown here is derived from an EMBL/GenBank/DDBJ whole genome shotgun (WGS) entry which is preliminary data.</text>
</comment>
<feature type="chain" id="PRO_5004548710" evidence="1">
    <location>
        <begin position="20"/>
        <end position="155"/>
    </location>
</feature>
<reference evidence="3" key="2">
    <citation type="submission" date="2013-04" db="EMBL/GenBank/DDBJ databases">
        <title>Genomic mechanisms accounting for the adaptation to parasitism in nematode-trapping fungi.</title>
        <authorList>
            <person name="Ahren D.G."/>
        </authorList>
    </citation>
    <scope>NUCLEOTIDE SEQUENCE [LARGE SCALE GENOMIC DNA]</scope>
    <source>
        <strain evidence="3">CBS 200.50</strain>
    </source>
</reference>
<sequence>MYFSHIISVLFALATFVVASPEAVAKPEPSAQPDSNLEMRGISLGVYYCTGANWSSKCWHRTGLKAGAIYYVGPSYNLQVHSFGPDKGTRCTLCVHQDCSLANGGAFSDLIHYPGTGNLASKALKVWDYADRYGGRSAGDGWWNDKVSAFLCYPE</sequence>
<dbReference type="EMBL" id="AQGS01000012">
    <property type="protein sequence ID" value="EPS45595.1"/>
    <property type="molecule type" value="Genomic_DNA"/>
</dbReference>
<reference evidence="2 3" key="1">
    <citation type="journal article" date="2013" name="PLoS Genet.">
        <title>Genomic mechanisms accounting for the adaptation to parasitism in nematode-trapping fungi.</title>
        <authorList>
            <person name="Meerupati T."/>
            <person name="Andersson K.M."/>
            <person name="Friman E."/>
            <person name="Kumar D."/>
            <person name="Tunlid A."/>
            <person name="Ahren D."/>
        </authorList>
    </citation>
    <scope>NUCLEOTIDE SEQUENCE [LARGE SCALE GENOMIC DNA]</scope>
    <source>
        <strain evidence="2 3">CBS 200.50</strain>
    </source>
</reference>
<dbReference type="OrthoDB" id="2910287at2759"/>
<organism evidence="2 3">
    <name type="scientific">Dactylellina haptotyla (strain CBS 200.50)</name>
    <name type="common">Nematode-trapping fungus</name>
    <name type="synonym">Monacrosporium haptotylum</name>
    <dbReference type="NCBI Taxonomy" id="1284197"/>
    <lineage>
        <taxon>Eukaryota</taxon>
        <taxon>Fungi</taxon>
        <taxon>Dikarya</taxon>
        <taxon>Ascomycota</taxon>
        <taxon>Pezizomycotina</taxon>
        <taxon>Orbiliomycetes</taxon>
        <taxon>Orbiliales</taxon>
        <taxon>Orbiliaceae</taxon>
        <taxon>Dactylellina</taxon>
    </lineage>
</organism>
<name>S8ARI7_DACHA</name>
<accession>S8ARI7</accession>